<feature type="region of interest" description="Disordered" evidence="1">
    <location>
        <begin position="72"/>
        <end position="104"/>
    </location>
</feature>
<feature type="transmembrane region" description="Helical" evidence="2">
    <location>
        <begin position="30"/>
        <end position="51"/>
    </location>
</feature>
<evidence type="ECO:0000256" key="1">
    <source>
        <dbReference type="SAM" id="MobiDB-lite"/>
    </source>
</evidence>
<evidence type="ECO:0000313" key="3">
    <source>
        <dbReference type="EMBL" id="RSL63718.1"/>
    </source>
</evidence>
<sequence>MISQVGRVLWERGHVPVDDGPESPQFSWEFLIIILNYIVFIPAILLFDYTFSKVFPLLAMIEDDKPPAYEPLPVEPLANGPKPPKNSSTTAPAINVAGPGTDGRPVTSSFRATFRLVRSHGGFRACFRGLPCLMAQTIFSTLIMGFFSLCLPYGIGVFVGSLVSSVALVQFRAAWIHQVITPPSALRFWSRLPPFKTTLKATWKPTLIFWATGQVTFALCGLVINALQITRVSDPFNLSFRILIASLTLLFGEMILLIPAWVLLVRIQASILPADQDTIVPFDRSFNGRVEPAVVGGPGYASIADAWSSFTKAAWRRIIMLHVKILGVTIGGSVLLGAFVGLQIFIFGLVAASKNGNSGETGN</sequence>
<gene>
    <name evidence="3" type="ORF">CEP54_005038</name>
</gene>
<feature type="transmembrane region" description="Helical" evidence="2">
    <location>
        <begin position="153"/>
        <end position="171"/>
    </location>
</feature>
<dbReference type="Proteomes" id="UP000288168">
    <property type="component" value="Unassembled WGS sequence"/>
</dbReference>
<keyword evidence="4" id="KW-1185">Reference proteome</keyword>
<feature type="transmembrane region" description="Helical" evidence="2">
    <location>
        <begin position="125"/>
        <end position="147"/>
    </location>
</feature>
<dbReference type="EMBL" id="NKCI01000037">
    <property type="protein sequence ID" value="RSL63718.1"/>
    <property type="molecule type" value="Genomic_DNA"/>
</dbReference>
<accession>A0A428QES0</accession>
<proteinExistence type="predicted"/>
<evidence type="ECO:0008006" key="5">
    <source>
        <dbReference type="Google" id="ProtNLM"/>
    </source>
</evidence>
<feature type="transmembrane region" description="Helical" evidence="2">
    <location>
        <begin position="325"/>
        <end position="352"/>
    </location>
</feature>
<keyword evidence="2" id="KW-0812">Transmembrane</keyword>
<comment type="caution">
    <text evidence="3">The sequence shown here is derived from an EMBL/GenBank/DDBJ whole genome shotgun (WGS) entry which is preliminary data.</text>
</comment>
<evidence type="ECO:0000256" key="2">
    <source>
        <dbReference type="SAM" id="Phobius"/>
    </source>
</evidence>
<protein>
    <recommendedName>
        <fullName evidence="5">Ubiquitin carrier protein</fullName>
    </recommendedName>
</protein>
<dbReference type="OrthoDB" id="2896006at2759"/>
<evidence type="ECO:0000313" key="4">
    <source>
        <dbReference type="Proteomes" id="UP000288168"/>
    </source>
</evidence>
<name>A0A428QES0_9HYPO</name>
<feature type="transmembrane region" description="Helical" evidence="2">
    <location>
        <begin position="207"/>
        <end position="230"/>
    </location>
</feature>
<keyword evidence="2" id="KW-1133">Transmembrane helix</keyword>
<reference evidence="3 4" key="1">
    <citation type="submission" date="2017-06" db="EMBL/GenBank/DDBJ databases">
        <title>Comparative genomic analysis of Ambrosia Fusariam Clade fungi.</title>
        <authorList>
            <person name="Stajich J.E."/>
            <person name="Carrillo J."/>
            <person name="Kijimoto T."/>
            <person name="Eskalen A."/>
            <person name="O'Donnell K."/>
            <person name="Kasson M."/>
        </authorList>
    </citation>
    <scope>NUCLEOTIDE SEQUENCE [LARGE SCALE GENOMIC DNA]</scope>
    <source>
        <strain evidence="3 4">NRRL62584</strain>
    </source>
</reference>
<dbReference type="STRING" id="1325734.A0A428QES0"/>
<feature type="transmembrane region" description="Helical" evidence="2">
    <location>
        <begin position="242"/>
        <end position="264"/>
    </location>
</feature>
<organism evidence="3 4">
    <name type="scientific">Fusarium duplospermum</name>
    <dbReference type="NCBI Taxonomy" id="1325734"/>
    <lineage>
        <taxon>Eukaryota</taxon>
        <taxon>Fungi</taxon>
        <taxon>Dikarya</taxon>
        <taxon>Ascomycota</taxon>
        <taxon>Pezizomycotina</taxon>
        <taxon>Sordariomycetes</taxon>
        <taxon>Hypocreomycetidae</taxon>
        <taxon>Hypocreales</taxon>
        <taxon>Nectriaceae</taxon>
        <taxon>Fusarium</taxon>
        <taxon>Fusarium solani species complex</taxon>
    </lineage>
</organism>
<keyword evidence="2" id="KW-0472">Membrane</keyword>
<dbReference type="AlphaFoldDB" id="A0A428QES0"/>